<dbReference type="EMBL" id="JYDH01000155">
    <property type="protein sequence ID" value="KRY29960.1"/>
    <property type="molecule type" value="Genomic_DNA"/>
</dbReference>
<name>A0A0V1AYU9_TRISP</name>
<proteinExistence type="predicted"/>
<keyword evidence="2" id="KW-1185">Reference proteome</keyword>
<reference evidence="1 2" key="1">
    <citation type="submission" date="2015-01" db="EMBL/GenBank/DDBJ databases">
        <title>Evolution of Trichinella species and genotypes.</title>
        <authorList>
            <person name="Korhonen P.K."/>
            <person name="Edoardo P."/>
            <person name="Giuseppe L.R."/>
            <person name="Gasser R.B."/>
        </authorList>
    </citation>
    <scope>NUCLEOTIDE SEQUENCE [LARGE SCALE GENOMIC DNA]</scope>
    <source>
        <strain evidence="1">ISS3</strain>
    </source>
</reference>
<dbReference type="AlphaFoldDB" id="A0A0V1AYU9"/>
<protein>
    <submittedName>
        <fullName evidence="1">Uncharacterized protein</fullName>
    </submittedName>
</protein>
<dbReference type="InParanoid" id="A0A0V1AYU9"/>
<dbReference type="Proteomes" id="UP000054776">
    <property type="component" value="Unassembled WGS sequence"/>
</dbReference>
<accession>A0A0V1AYU9</accession>
<sequence length="120" mass="13514">MKLNKVTIDIKLLGSCMRNPPVCTVKIIPSISKTTANCKVISRNTQPGTAAIRLLYSSNRSSIDWCPSIPFLQKLVFLEICKISWVSWLQGLGFFAKIGENHFLRKLRIGFLDSVSDKEK</sequence>
<organism evidence="1 2">
    <name type="scientific">Trichinella spiralis</name>
    <name type="common">Trichina worm</name>
    <dbReference type="NCBI Taxonomy" id="6334"/>
    <lineage>
        <taxon>Eukaryota</taxon>
        <taxon>Metazoa</taxon>
        <taxon>Ecdysozoa</taxon>
        <taxon>Nematoda</taxon>
        <taxon>Enoplea</taxon>
        <taxon>Dorylaimia</taxon>
        <taxon>Trichinellida</taxon>
        <taxon>Trichinellidae</taxon>
        <taxon>Trichinella</taxon>
    </lineage>
</organism>
<evidence type="ECO:0000313" key="1">
    <source>
        <dbReference type="EMBL" id="KRY29960.1"/>
    </source>
</evidence>
<dbReference type="OrthoDB" id="5938973at2759"/>
<gene>
    <name evidence="1" type="ORF">T01_4111</name>
</gene>
<comment type="caution">
    <text evidence="1">The sequence shown here is derived from an EMBL/GenBank/DDBJ whole genome shotgun (WGS) entry which is preliminary data.</text>
</comment>
<evidence type="ECO:0000313" key="2">
    <source>
        <dbReference type="Proteomes" id="UP000054776"/>
    </source>
</evidence>